<keyword evidence="1" id="KW-0812">Transmembrane</keyword>
<sequence length="71" mass="8151">MKLSNTIKIVEIAWLVVITICLYEIVRNTVLGSYEKISLYAVVGAGATVMYFLRRNQRKRLSRNEKINSDS</sequence>
<evidence type="ECO:0000313" key="2">
    <source>
        <dbReference type="EMBL" id="RCX01101.1"/>
    </source>
</evidence>
<dbReference type="AlphaFoldDB" id="A0A368ZVW3"/>
<organism evidence="2 3">
    <name type="scientific">Schleiferia thermophila</name>
    <dbReference type="NCBI Taxonomy" id="884107"/>
    <lineage>
        <taxon>Bacteria</taxon>
        <taxon>Pseudomonadati</taxon>
        <taxon>Bacteroidota</taxon>
        <taxon>Flavobacteriia</taxon>
        <taxon>Flavobacteriales</taxon>
        <taxon>Schleiferiaceae</taxon>
        <taxon>Schleiferia</taxon>
    </lineage>
</organism>
<feature type="transmembrane region" description="Helical" evidence="1">
    <location>
        <begin position="37"/>
        <end position="53"/>
    </location>
</feature>
<feature type="transmembrane region" description="Helical" evidence="1">
    <location>
        <begin position="12"/>
        <end position="31"/>
    </location>
</feature>
<keyword evidence="1" id="KW-1133">Transmembrane helix</keyword>
<keyword evidence="3" id="KW-1185">Reference proteome</keyword>
<evidence type="ECO:0000256" key="1">
    <source>
        <dbReference type="SAM" id="Phobius"/>
    </source>
</evidence>
<protein>
    <submittedName>
        <fullName evidence="2">Uncharacterized protein</fullName>
    </submittedName>
</protein>
<gene>
    <name evidence="2" type="ORF">DES35_1086</name>
</gene>
<proteinExistence type="predicted"/>
<reference evidence="2 3" key="1">
    <citation type="submission" date="2018-07" db="EMBL/GenBank/DDBJ databases">
        <title>Genomic Encyclopedia of Type Strains, Phase IV (KMG-IV): sequencing the most valuable type-strain genomes for metagenomic binning, comparative biology and taxonomic classification.</title>
        <authorList>
            <person name="Goeker M."/>
        </authorList>
    </citation>
    <scope>NUCLEOTIDE SEQUENCE [LARGE SCALE GENOMIC DNA]</scope>
    <source>
        <strain evidence="2 3">DSM 21410</strain>
    </source>
</reference>
<dbReference type="Proteomes" id="UP000253517">
    <property type="component" value="Unassembled WGS sequence"/>
</dbReference>
<dbReference type="RefSeq" id="WP_037361011.1">
    <property type="nucleotide sequence ID" value="NZ_BHZF01000002.1"/>
</dbReference>
<comment type="caution">
    <text evidence="2">The sequence shown here is derived from an EMBL/GenBank/DDBJ whole genome shotgun (WGS) entry which is preliminary data.</text>
</comment>
<name>A0A368ZVW3_9FLAO</name>
<keyword evidence="1" id="KW-0472">Membrane</keyword>
<accession>A0A368ZVW3</accession>
<dbReference type="EMBL" id="QPJS01000008">
    <property type="protein sequence ID" value="RCX01101.1"/>
    <property type="molecule type" value="Genomic_DNA"/>
</dbReference>
<evidence type="ECO:0000313" key="3">
    <source>
        <dbReference type="Proteomes" id="UP000253517"/>
    </source>
</evidence>